<dbReference type="OrthoDB" id="5421978at2759"/>
<keyword evidence="2" id="KW-1185">Reference proteome</keyword>
<organism evidence="1 2">
    <name type="scientific">Tuber borchii</name>
    <name type="common">White truffle</name>
    <dbReference type="NCBI Taxonomy" id="42251"/>
    <lineage>
        <taxon>Eukaryota</taxon>
        <taxon>Fungi</taxon>
        <taxon>Dikarya</taxon>
        <taxon>Ascomycota</taxon>
        <taxon>Pezizomycotina</taxon>
        <taxon>Pezizomycetes</taxon>
        <taxon>Pezizales</taxon>
        <taxon>Tuberaceae</taxon>
        <taxon>Tuber</taxon>
    </lineage>
</organism>
<evidence type="ECO:0000313" key="2">
    <source>
        <dbReference type="Proteomes" id="UP000244722"/>
    </source>
</evidence>
<comment type="caution">
    <text evidence="1">The sequence shown here is derived from an EMBL/GenBank/DDBJ whole genome shotgun (WGS) entry which is preliminary data.</text>
</comment>
<reference evidence="1 2" key="1">
    <citation type="submission" date="2017-04" db="EMBL/GenBank/DDBJ databases">
        <title>Draft genome sequence of Tuber borchii Vittad., a whitish edible truffle.</title>
        <authorList>
            <consortium name="DOE Joint Genome Institute"/>
            <person name="Murat C."/>
            <person name="Kuo A."/>
            <person name="Barry K.W."/>
            <person name="Clum A."/>
            <person name="Dockter R.B."/>
            <person name="Fauchery L."/>
            <person name="Iotti M."/>
            <person name="Kohler A."/>
            <person name="Labutti K."/>
            <person name="Lindquist E.A."/>
            <person name="Lipzen A."/>
            <person name="Ohm R.A."/>
            <person name="Wang M."/>
            <person name="Grigoriev I.V."/>
            <person name="Zambonelli A."/>
            <person name="Martin F.M."/>
        </authorList>
    </citation>
    <scope>NUCLEOTIDE SEQUENCE [LARGE SCALE GENOMIC DNA]</scope>
    <source>
        <strain evidence="1 2">Tbo3840</strain>
    </source>
</reference>
<dbReference type="AlphaFoldDB" id="A0A2T6ZKI1"/>
<accession>A0A2T6ZKI1</accession>
<evidence type="ECO:0000313" key="1">
    <source>
        <dbReference type="EMBL" id="PUU75992.1"/>
    </source>
</evidence>
<sequence>MAGWFCSYCGLGPHSPDVHAACIECGRPRTNSRKSDKLPQSTGVYDHQSCQNADSVNTLSGAYAAAGNHSTY</sequence>
<dbReference type="Proteomes" id="UP000244722">
    <property type="component" value="Unassembled WGS sequence"/>
</dbReference>
<gene>
    <name evidence="1" type="ORF">B9Z19DRAFT_1195035</name>
</gene>
<name>A0A2T6ZKI1_TUBBO</name>
<protein>
    <submittedName>
        <fullName evidence="1">Uncharacterized protein</fullName>
    </submittedName>
</protein>
<proteinExistence type="predicted"/>
<dbReference type="EMBL" id="NESQ01000207">
    <property type="protein sequence ID" value="PUU75992.1"/>
    <property type="molecule type" value="Genomic_DNA"/>
</dbReference>